<reference evidence="1" key="1">
    <citation type="submission" date="2021-05" db="EMBL/GenBank/DDBJ databases">
        <authorList>
            <person name="Pietrasiak N."/>
            <person name="Ward R."/>
            <person name="Stajich J.E."/>
            <person name="Kurbessoian T."/>
        </authorList>
    </citation>
    <scope>NUCLEOTIDE SEQUENCE</scope>
    <source>
        <strain evidence="1">UHER 2000/2452</strain>
    </source>
</reference>
<dbReference type="Proteomes" id="UP000757435">
    <property type="component" value="Unassembled WGS sequence"/>
</dbReference>
<reference evidence="1" key="2">
    <citation type="journal article" date="2022" name="Microbiol. Resour. Announc.">
        <title>Metagenome Sequencing to Explore Phylogenomics of Terrestrial Cyanobacteria.</title>
        <authorList>
            <person name="Ward R.D."/>
            <person name="Stajich J.E."/>
            <person name="Johansen J.R."/>
            <person name="Huntemann M."/>
            <person name="Clum A."/>
            <person name="Foster B."/>
            <person name="Foster B."/>
            <person name="Roux S."/>
            <person name="Palaniappan K."/>
            <person name="Varghese N."/>
            <person name="Mukherjee S."/>
            <person name="Reddy T.B.K."/>
            <person name="Daum C."/>
            <person name="Copeland A."/>
            <person name="Chen I.A."/>
            <person name="Ivanova N.N."/>
            <person name="Kyrpides N.C."/>
            <person name="Shapiro N."/>
            <person name="Eloe-Fadrosh E.A."/>
            <person name="Pietrasiak N."/>
        </authorList>
    </citation>
    <scope>NUCLEOTIDE SEQUENCE</scope>
    <source>
        <strain evidence="1">UHER 2000/2452</strain>
    </source>
</reference>
<gene>
    <name evidence="1" type="ORF">KME15_28240</name>
</gene>
<organism evidence="1 2">
    <name type="scientific">Drouetiella hepatica Uher 2000/2452</name>
    <dbReference type="NCBI Taxonomy" id="904376"/>
    <lineage>
        <taxon>Bacteria</taxon>
        <taxon>Bacillati</taxon>
        <taxon>Cyanobacteriota</taxon>
        <taxon>Cyanophyceae</taxon>
        <taxon>Oculatellales</taxon>
        <taxon>Oculatellaceae</taxon>
        <taxon>Drouetiella</taxon>
    </lineage>
</organism>
<dbReference type="EMBL" id="JAHHHD010000084">
    <property type="protein sequence ID" value="MBW4662554.1"/>
    <property type="molecule type" value="Genomic_DNA"/>
</dbReference>
<protein>
    <submittedName>
        <fullName evidence="1">Uncharacterized protein</fullName>
    </submittedName>
</protein>
<dbReference type="AlphaFoldDB" id="A0A951UR38"/>
<name>A0A951UR38_9CYAN</name>
<comment type="caution">
    <text evidence="1">The sequence shown here is derived from an EMBL/GenBank/DDBJ whole genome shotgun (WGS) entry which is preliminary data.</text>
</comment>
<proteinExistence type="predicted"/>
<evidence type="ECO:0000313" key="1">
    <source>
        <dbReference type="EMBL" id="MBW4662554.1"/>
    </source>
</evidence>
<sequence length="262" mass="29408">MSIQKFPLATVNKIRRYIQDVLALADTEQRSQVWADLGETEEPPEPESLDDLSGVFTFGGLAPEEVATSQGRWQLSTVNPAATLLKLSGLRLKSELRWVSYLYRAQQEGRGLVVAVPESLSTISLLEKPLAKHQDIDHPPQPEGALDHFMDAIEGDRSPGSFLLASLLHRELQEFGALGKRCNWSHHRLVEVPPPQVKWRWQGEQPKDWSAKVKVLPDGQAATEFFTCRVQNPIALYRHLDQFPAAHYNPSSLDKAIAIAYK</sequence>
<evidence type="ECO:0000313" key="2">
    <source>
        <dbReference type="Proteomes" id="UP000757435"/>
    </source>
</evidence>
<accession>A0A951UR38</accession>